<organism evidence="3">
    <name type="scientific">Gongylonema pulchrum</name>
    <dbReference type="NCBI Taxonomy" id="637853"/>
    <lineage>
        <taxon>Eukaryota</taxon>
        <taxon>Metazoa</taxon>
        <taxon>Ecdysozoa</taxon>
        <taxon>Nematoda</taxon>
        <taxon>Chromadorea</taxon>
        <taxon>Rhabditida</taxon>
        <taxon>Spirurina</taxon>
        <taxon>Spiruromorpha</taxon>
        <taxon>Spiruroidea</taxon>
        <taxon>Gongylonematidae</taxon>
        <taxon>Gongylonema</taxon>
    </lineage>
</organism>
<dbReference type="EMBL" id="UYRT01112185">
    <property type="protein sequence ID" value="VDN45781.1"/>
    <property type="molecule type" value="Genomic_DNA"/>
</dbReference>
<sequence>MPVEMNFGRAMSDLYMVSTGQQQNANMLFLEAAAASAVGSMSGLLGTVSANGELGSEILDSSKAERGAVPSASVTAEVIATGSPNIVFNNEDGVIRRHDRRLKGRFAANGKAVTVGEHVVNLLN</sequence>
<keyword evidence="2" id="KW-1185">Reference proteome</keyword>
<evidence type="ECO:0000313" key="2">
    <source>
        <dbReference type="Proteomes" id="UP000271098"/>
    </source>
</evidence>
<reference evidence="3" key="1">
    <citation type="submission" date="2016-06" db="UniProtKB">
        <authorList>
            <consortium name="WormBaseParasite"/>
        </authorList>
    </citation>
    <scope>IDENTIFICATION</scope>
</reference>
<accession>A0A183F057</accession>
<gene>
    <name evidence="1" type="ORF">GPUH_LOCUS26598</name>
</gene>
<dbReference type="WBParaSite" id="GPUH_0002662801-mRNA-1">
    <property type="protein sequence ID" value="GPUH_0002662801-mRNA-1"/>
    <property type="gene ID" value="GPUH_0002662801"/>
</dbReference>
<protein>
    <submittedName>
        <fullName evidence="3">Structural protein</fullName>
    </submittedName>
</protein>
<proteinExistence type="predicted"/>
<dbReference type="AlphaFoldDB" id="A0A183F057"/>
<evidence type="ECO:0000313" key="1">
    <source>
        <dbReference type="EMBL" id="VDN45781.1"/>
    </source>
</evidence>
<dbReference type="Proteomes" id="UP000271098">
    <property type="component" value="Unassembled WGS sequence"/>
</dbReference>
<evidence type="ECO:0000313" key="3">
    <source>
        <dbReference type="WBParaSite" id="GPUH_0002662801-mRNA-1"/>
    </source>
</evidence>
<name>A0A183F057_9BILA</name>
<reference evidence="1 2" key="2">
    <citation type="submission" date="2018-11" db="EMBL/GenBank/DDBJ databases">
        <authorList>
            <consortium name="Pathogen Informatics"/>
        </authorList>
    </citation>
    <scope>NUCLEOTIDE SEQUENCE [LARGE SCALE GENOMIC DNA]</scope>
</reference>